<evidence type="ECO:0000313" key="2">
    <source>
        <dbReference type="EMBL" id="OBA24481.1"/>
    </source>
</evidence>
<dbReference type="STRING" id="869754.A0A1A0HKG6"/>
<dbReference type="AlphaFoldDB" id="A0A1A0HKG6"/>
<feature type="compositionally biased region" description="Basic and acidic residues" evidence="1">
    <location>
        <begin position="625"/>
        <end position="715"/>
    </location>
</feature>
<protein>
    <recommendedName>
        <fullName evidence="4">Stress response protein NST1</fullName>
    </recommendedName>
</protein>
<feature type="compositionally biased region" description="Polar residues" evidence="1">
    <location>
        <begin position="1121"/>
        <end position="1130"/>
    </location>
</feature>
<dbReference type="Proteomes" id="UP000092555">
    <property type="component" value="Unassembled WGS sequence"/>
</dbReference>
<dbReference type="OrthoDB" id="21629at2759"/>
<keyword evidence="3" id="KW-1185">Reference proteome</keyword>
<feature type="region of interest" description="Disordered" evidence="1">
    <location>
        <begin position="22"/>
        <end position="79"/>
    </location>
</feature>
<dbReference type="RefSeq" id="XP_018714962.1">
    <property type="nucleotide sequence ID" value="XM_018854355.1"/>
</dbReference>
<evidence type="ECO:0008006" key="4">
    <source>
        <dbReference type="Google" id="ProtNLM"/>
    </source>
</evidence>
<dbReference type="EMBL" id="LXTC01000001">
    <property type="protein sequence ID" value="OBA24481.1"/>
    <property type="molecule type" value="Genomic_DNA"/>
</dbReference>
<feature type="region of interest" description="Disordered" evidence="1">
    <location>
        <begin position="625"/>
        <end position="800"/>
    </location>
</feature>
<comment type="caution">
    <text evidence="2">The sequence shown here is derived from an EMBL/GenBank/DDBJ whole genome shotgun (WGS) entry which is preliminary data.</text>
</comment>
<gene>
    <name evidence="2" type="ORF">METBIDRAFT_134064</name>
</gene>
<reference evidence="2 3" key="1">
    <citation type="submission" date="2016-05" db="EMBL/GenBank/DDBJ databases">
        <title>Comparative genomics of biotechnologically important yeasts.</title>
        <authorList>
            <consortium name="DOE Joint Genome Institute"/>
            <person name="Riley R."/>
            <person name="Haridas S."/>
            <person name="Wolfe K.H."/>
            <person name="Lopes M.R."/>
            <person name="Hittinger C.T."/>
            <person name="Goker M."/>
            <person name="Salamov A."/>
            <person name="Wisecaver J."/>
            <person name="Long T.M."/>
            <person name="Aerts A.L."/>
            <person name="Barry K."/>
            <person name="Choi C."/>
            <person name="Clum A."/>
            <person name="Coughlan A.Y."/>
            <person name="Deshpande S."/>
            <person name="Douglass A.P."/>
            <person name="Hanson S.J."/>
            <person name="Klenk H.-P."/>
            <person name="LaButti K."/>
            <person name="Lapidus A."/>
            <person name="Lindquist E."/>
            <person name="Lipzen A."/>
            <person name="Meier-kolthoff J.P."/>
            <person name="Ohm R.A."/>
            <person name="Otillar R.P."/>
            <person name="Pangilinan J."/>
            <person name="Peng Y."/>
            <person name="Rokas A."/>
            <person name="Rosa C.A."/>
            <person name="Scheuner C."/>
            <person name="Sibirny A.A."/>
            <person name="Slot J.C."/>
            <person name="Stielow J.B."/>
            <person name="Sun H."/>
            <person name="Kurtzman C.P."/>
            <person name="Blackwell M."/>
            <person name="Grigoriev I.V."/>
            <person name="Jeffries T.W."/>
        </authorList>
    </citation>
    <scope>NUCLEOTIDE SEQUENCE [LARGE SCALE GENOMIC DNA]</scope>
    <source>
        <strain evidence="2 3">NRRL YB-4993</strain>
    </source>
</reference>
<feature type="region of interest" description="Disordered" evidence="1">
    <location>
        <begin position="1120"/>
        <end position="1142"/>
    </location>
</feature>
<evidence type="ECO:0000256" key="1">
    <source>
        <dbReference type="SAM" id="MobiDB-lite"/>
    </source>
</evidence>
<feature type="compositionally biased region" description="Basic residues" evidence="1">
    <location>
        <begin position="59"/>
        <end position="70"/>
    </location>
</feature>
<feature type="compositionally biased region" description="Acidic residues" evidence="1">
    <location>
        <begin position="555"/>
        <end position="575"/>
    </location>
</feature>
<feature type="compositionally biased region" description="Basic and acidic residues" evidence="1">
    <location>
        <begin position="465"/>
        <end position="474"/>
    </location>
</feature>
<feature type="compositionally biased region" description="Basic and acidic residues" evidence="1">
    <location>
        <begin position="738"/>
        <end position="753"/>
    </location>
</feature>
<dbReference type="GeneID" id="30027331"/>
<feature type="region of interest" description="Disordered" evidence="1">
    <location>
        <begin position="542"/>
        <end position="577"/>
    </location>
</feature>
<organism evidence="2 3">
    <name type="scientific">Metschnikowia bicuspidata var. bicuspidata NRRL YB-4993</name>
    <dbReference type="NCBI Taxonomy" id="869754"/>
    <lineage>
        <taxon>Eukaryota</taxon>
        <taxon>Fungi</taxon>
        <taxon>Dikarya</taxon>
        <taxon>Ascomycota</taxon>
        <taxon>Saccharomycotina</taxon>
        <taxon>Pichiomycetes</taxon>
        <taxon>Metschnikowiaceae</taxon>
        <taxon>Metschnikowia</taxon>
    </lineage>
</organism>
<proteinExistence type="predicted"/>
<feature type="region of interest" description="Disordered" evidence="1">
    <location>
        <begin position="465"/>
        <end position="488"/>
    </location>
</feature>
<feature type="compositionally biased region" description="Acidic residues" evidence="1">
    <location>
        <begin position="475"/>
        <end position="486"/>
    </location>
</feature>
<sequence length="1213" mass="136714">MKEHTQGNRLITGSNCYFDYETLDEHKHTGQPLQRPPPPLEPMAPRMPQTAGALEPKTPTKKKKKKKKGKSAADATGGTVPAVTGAQFSVNDVSLADPDADYPESRLIKVGPNGDLIVESLDDEFPRQPDEGFAKRMVPPVLSIPRKLAHKILAFDGDQQQFWDELSVEAQKQMFTIDATAITESVRQQQKDLASRNIQADGAPSHEHLWTHNSHSKCYCSRCERNDLHILNIIDEGFDTYMEELIEGLWEQFELQYHDLKPGTKFIDVTSAENVLHDKYIEAQNIQRFAEIKQIETAGANAGEMLSTVRNLELFYYIENIIIPMIQREFTAQALTTRLSAEDRRAQFDTLSCVHQILRLIQSRNDRNRLLRETQGEGVRPLSPKEFRRMAVADNLIDCLYTFLKEGLPGISKAMEFVKILSSVGRAGSLQFPDVTEQMSQFADMFESDDKAFIDLVAKWKASESDEHLEHATEGEDEGEEEENAEEEHYALKNPFSHCKCDFHNQLSHQFTSARAKALAGKHELNYNPEFEEHNDVDEEFDDDHECEHDHHDSDNEEDDIDDSIEDPGTDEEEAEERRFKELRGFFFMEARKIIVRRFQESYKKRVSDDRTKKFIEELEAEENAKKEKELKKLKQKEKQKEKKRLQQLEKEEKRKQKEAEEQEKAALLKKKQEELRAEQKRREEELRLKKEKEKLKKIEALRQKDPPSETKNTTDTEAQSNSPARDHASDSSSVVLETKKAPGKEKKNKVTPELKTSTFPLEDLRHPLDTSTSSRESPVPSIPQPISLKEPLRQNSGIDPQQLLLGSDKAKKQPKEEDKVSFIPPKNHLLEQLYHARPRTVSTTSGDSIDFLNEPGTASRMGTSYSPSKKSVLAYQPDTWIAGNTNLFPSDAIVPPSLERPQFFGNSNGASNTWTARNPQDAFSVPLLASPLMSGLPLSSLWNQKYPRGNSIWGASSLVNAEAQTQSLWGSQTSQTDIPKSSASSNFNKELVQSAAFKAVQEVHSSAATNSGSSPAMRIFQTVKTIMNDSSIKMSEFLLALHSSTKYQFEIVYDDFGSVTDIHASIQPERIFGASSVVNRSPSPQQTHIPPLFHSQPTFNQREHGVKFAGFVPSPLPVSQPMSQPSFQPGLNPDPFPPSTGPFQPSLAMNPPFLPNTRAPNLQILAPESSRLQQGSLHGSSENVSQFDSSISGTMQGSLSQLGIAQMRNGIW</sequence>
<name>A0A1A0HKG6_9ASCO</name>
<evidence type="ECO:0000313" key="3">
    <source>
        <dbReference type="Proteomes" id="UP000092555"/>
    </source>
</evidence>
<accession>A0A1A0HKG6</accession>